<keyword evidence="1" id="KW-0732">Signal</keyword>
<feature type="chain" id="PRO_5029463935" evidence="1">
    <location>
        <begin position="21"/>
        <end position="148"/>
    </location>
</feature>
<proteinExistence type="predicted"/>
<evidence type="ECO:0000313" key="3">
    <source>
        <dbReference type="Proteomes" id="UP000541610"/>
    </source>
</evidence>
<evidence type="ECO:0000313" key="2">
    <source>
        <dbReference type="EMBL" id="KAF4680446.1"/>
    </source>
</evidence>
<comment type="caution">
    <text evidence="2">The sequence shown here is derived from an EMBL/GenBank/DDBJ whole genome shotgun (WGS) entry which is preliminary data.</text>
</comment>
<dbReference type="EMBL" id="JABANP010000607">
    <property type="protein sequence ID" value="KAF4680446.1"/>
    <property type="molecule type" value="Genomic_DNA"/>
</dbReference>
<accession>A0A7J6N9F7</accession>
<dbReference type="OrthoDB" id="426018at2759"/>
<dbReference type="Proteomes" id="UP000541610">
    <property type="component" value="Unassembled WGS sequence"/>
</dbReference>
<evidence type="ECO:0000256" key="1">
    <source>
        <dbReference type="SAM" id="SignalP"/>
    </source>
</evidence>
<organism evidence="2 3">
    <name type="scientific">Perkinsus olseni</name>
    <name type="common">Perkinsus atlanticus</name>
    <dbReference type="NCBI Taxonomy" id="32597"/>
    <lineage>
        <taxon>Eukaryota</taxon>
        <taxon>Sar</taxon>
        <taxon>Alveolata</taxon>
        <taxon>Perkinsozoa</taxon>
        <taxon>Perkinsea</taxon>
        <taxon>Perkinsida</taxon>
        <taxon>Perkinsidae</taxon>
        <taxon>Perkinsus</taxon>
    </lineage>
</organism>
<dbReference type="AlphaFoldDB" id="A0A7J6N9F7"/>
<feature type="signal peptide" evidence="1">
    <location>
        <begin position="1"/>
        <end position="20"/>
    </location>
</feature>
<gene>
    <name evidence="2" type="ORF">FOZ60_013479</name>
</gene>
<name>A0A7J6N9F7_PEROL</name>
<sequence>MTWTPVKCQLLLLSGILSHGLPLTAEVYPKMDNLKDVAKYMERNLGSMTVVNMDEEAVIGDVFKNAVATLIQNYCEAPVLLAYVGDWDAADEDSIDWIVTDMPFGNCRGPKKADMARVLHAVSLVLKPETGRCELLSKGYKRLDAAAA</sequence>
<reference evidence="2 3" key="1">
    <citation type="submission" date="2020-04" db="EMBL/GenBank/DDBJ databases">
        <title>Perkinsus olseni comparative genomics.</title>
        <authorList>
            <person name="Bogema D.R."/>
        </authorList>
    </citation>
    <scope>NUCLEOTIDE SEQUENCE [LARGE SCALE GENOMIC DNA]</scope>
    <source>
        <strain evidence="2">00978-12</strain>
    </source>
</reference>
<protein>
    <submittedName>
        <fullName evidence="2">Uncharacterized protein</fullName>
    </submittedName>
</protein>